<dbReference type="GO" id="GO:0005881">
    <property type="term" value="C:cytoplasmic microtubule"/>
    <property type="evidence" value="ECO:0007669"/>
    <property type="project" value="UniProtKB-ARBA"/>
</dbReference>
<evidence type="ECO:0000256" key="1">
    <source>
        <dbReference type="ARBA" id="ARBA00004317"/>
    </source>
</evidence>
<dbReference type="InterPro" id="IPR011989">
    <property type="entry name" value="ARM-like"/>
</dbReference>
<feature type="compositionally biased region" description="Basic and acidic residues" evidence="4">
    <location>
        <begin position="229"/>
        <end position="240"/>
    </location>
</feature>
<dbReference type="PANTHER" id="PTHR12609">
    <property type="entry name" value="MICROTUBULE ASSOCIATED PROTEIN XMAP215"/>
    <property type="match status" value="1"/>
</dbReference>
<protein>
    <recommendedName>
        <fullName evidence="5">TOG domain-containing protein</fullName>
    </recommendedName>
</protein>
<dbReference type="GO" id="GO:0061863">
    <property type="term" value="F:microtubule plus end polymerase"/>
    <property type="evidence" value="ECO:0007669"/>
    <property type="project" value="InterPro"/>
</dbReference>
<dbReference type="GO" id="GO:0044732">
    <property type="term" value="C:mitotic spindle pole body"/>
    <property type="evidence" value="ECO:0007669"/>
    <property type="project" value="UniProtKB-ARBA"/>
</dbReference>
<feature type="region of interest" description="Disordered" evidence="4">
    <location>
        <begin position="229"/>
        <end position="277"/>
    </location>
</feature>
<feature type="compositionally biased region" description="Low complexity" evidence="4">
    <location>
        <begin position="242"/>
        <end position="253"/>
    </location>
</feature>
<dbReference type="Pfam" id="PF21041">
    <property type="entry name" value="XMAP215_CLASP_TOG"/>
    <property type="match status" value="2"/>
</dbReference>
<dbReference type="Pfam" id="PF21042">
    <property type="entry name" value="Stu2_CTS"/>
    <property type="match status" value="1"/>
</dbReference>
<feature type="compositionally biased region" description="Basic and acidic residues" evidence="4">
    <location>
        <begin position="740"/>
        <end position="776"/>
    </location>
</feature>
<feature type="domain" description="TOG" evidence="5">
    <location>
        <begin position="281"/>
        <end position="513"/>
    </location>
</feature>
<comment type="caution">
    <text evidence="6">The sequence shown here is derived from an EMBL/GenBank/DDBJ whole genome shotgun (WGS) entry which is preliminary data.</text>
</comment>
<accession>A0AAN6ETG3</accession>
<feature type="compositionally biased region" description="Basic and acidic residues" evidence="4">
    <location>
        <begin position="915"/>
        <end position="927"/>
    </location>
</feature>
<gene>
    <name evidence="6" type="ORF">HRR80_004669</name>
</gene>
<comment type="subcellular location">
    <subcellularLocation>
        <location evidence="1">Cytoplasm</location>
        <location evidence="1">Cytoskeleton</location>
        <location evidence="1">Microtubule organizing center</location>
        <location evidence="1">Spindle pole body</location>
    </subcellularLocation>
</comment>
<dbReference type="Proteomes" id="UP001161757">
    <property type="component" value="Unassembled WGS sequence"/>
</dbReference>
<keyword evidence="2" id="KW-0963">Cytoplasm</keyword>
<keyword evidence="3" id="KW-0206">Cytoskeleton</keyword>
<dbReference type="InterPro" id="IPR016024">
    <property type="entry name" value="ARM-type_fold"/>
</dbReference>
<dbReference type="AlphaFoldDB" id="A0AAN6ETG3"/>
<dbReference type="SMART" id="SM01349">
    <property type="entry name" value="TOG"/>
    <property type="match status" value="2"/>
</dbReference>
<dbReference type="GO" id="GO:1990571">
    <property type="term" value="P:meiotic centromere clustering"/>
    <property type="evidence" value="ECO:0007669"/>
    <property type="project" value="UniProtKB-ARBA"/>
</dbReference>
<feature type="compositionally biased region" description="Acidic residues" evidence="4">
    <location>
        <begin position="260"/>
        <end position="277"/>
    </location>
</feature>
<evidence type="ECO:0000313" key="6">
    <source>
        <dbReference type="EMBL" id="KAJ8991325.1"/>
    </source>
</evidence>
<dbReference type="InterPro" id="IPR045110">
    <property type="entry name" value="XMAP215"/>
</dbReference>
<dbReference type="GO" id="GO:0000776">
    <property type="term" value="C:kinetochore"/>
    <property type="evidence" value="ECO:0007669"/>
    <property type="project" value="UniProtKB-ARBA"/>
</dbReference>
<evidence type="ECO:0000256" key="3">
    <source>
        <dbReference type="ARBA" id="ARBA00023212"/>
    </source>
</evidence>
<name>A0AAN6ETG3_EXODE</name>
<feature type="compositionally biased region" description="Low complexity" evidence="4">
    <location>
        <begin position="524"/>
        <end position="548"/>
    </location>
</feature>
<evidence type="ECO:0000259" key="5">
    <source>
        <dbReference type="SMART" id="SM01349"/>
    </source>
</evidence>
<dbReference type="GO" id="GO:0030951">
    <property type="term" value="P:establishment or maintenance of microtubule cytoskeleton polarity"/>
    <property type="evidence" value="ECO:0007669"/>
    <property type="project" value="InterPro"/>
</dbReference>
<dbReference type="GO" id="GO:0051010">
    <property type="term" value="F:microtubule plus-end binding"/>
    <property type="evidence" value="ECO:0007669"/>
    <property type="project" value="InterPro"/>
</dbReference>
<dbReference type="GO" id="GO:0099070">
    <property type="term" value="C:static microtubule bundle"/>
    <property type="evidence" value="ECO:0007669"/>
    <property type="project" value="UniProtKB-ARBA"/>
</dbReference>
<dbReference type="GO" id="GO:0046785">
    <property type="term" value="P:microtubule polymerization"/>
    <property type="evidence" value="ECO:0007669"/>
    <property type="project" value="InterPro"/>
</dbReference>
<proteinExistence type="predicted"/>
<dbReference type="Gene3D" id="1.25.10.10">
    <property type="entry name" value="Leucine-rich Repeat Variant"/>
    <property type="match status" value="2"/>
</dbReference>
<dbReference type="InterPro" id="IPR034085">
    <property type="entry name" value="TOG"/>
</dbReference>
<dbReference type="GO" id="GO:1990498">
    <property type="term" value="C:mitotic spindle microtubule"/>
    <property type="evidence" value="ECO:0007669"/>
    <property type="project" value="UniProtKB-ARBA"/>
</dbReference>
<feature type="compositionally biased region" description="Polar residues" evidence="4">
    <location>
        <begin position="839"/>
        <end position="852"/>
    </location>
</feature>
<dbReference type="InterPro" id="IPR048492">
    <property type="entry name" value="Stu2_CTS"/>
</dbReference>
<evidence type="ECO:0000256" key="2">
    <source>
        <dbReference type="ARBA" id="ARBA00022490"/>
    </source>
</evidence>
<feature type="region of interest" description="Disordered" evidence="4">
    <location>
        <begin position="508"/>
        <end position="657"/>
    </location>
</feature>
<feature type="region of interest" description="Disordered" evidence="4">
    <location>
        <begin position="798"/>
        <end position="928"/>
    </location>
</feature>
<reference evidence="6" key="1">
    <citation type="submission" date="2023-01" db="EMBL/GenBank/DDBJ databases">
        <title>Exophiala dermititidis isolated from Cystic Fibrosis Patient.</title>
        <authorList>
            <person name="Kurbessoian T."/>
            <person name="Crocker A."/>
            <person name="Murante D."/>
            <person name="Hogan D.A."/>
            <person name="Stajich J.E."/>
        </authorList>
    </citation>
    <scope>NUCLEOTIDE SEQUENCE</scope>
    <source>
        <strain evidence="6">Ex8</strain>
    </source>
</reference>
<dbReference type="FunFam" id="1.25.10.10:FF:000282">
    <property type="entry name" value="Spindle pole body component"/>
    <property type="match status" value="1"/>
</dbReference>
<sequence length="949" mass="102595">MADQEEDFSQLPLPDRFAHKNWKVRKEGYEAAAKQFELTPDESDPAFRPFLQDPGLWKAAAADSNVAAQQEGLAALCAFLKYGGQQAAAKSRNYTLQPIYEKGLVSSKPQAKASALEALLLYVELDKPDPVIEELLPALSHKQPKVIAATLNAVTAIFHNYGIKVVDPKPVIKLLPKVFGHADKNVRAEAQNLTVELYRWLKDAMKPLFWGELKPVQQQDLEKLFEKVREEPPPKQERLTRAQQAAAASAAPTSGGGQAEEGDVADAEEDNAEPEALDPFDFAEPVDVYSKIPADFYEMVGSTKWKERKDALDNLFNIVNTMKIKEAPFDDLIRALAKCMKDANIAVVTVAANCVEKLALGLRKSFARYRSTIMSPMLERLKEKKQSVAEALGAALDAVFSVTSLTDCLEETLGFLSNKNPNVKAETIKFLVRCLRNTPDVPSKAEQKLIADAAIKLLTESTEAIRAGGAEILGTLMKIIGERAMNPYLDGLDDIRKAKIKDFHETAEVKAKEKPKAAPPPAKPASAVGKKVVAGPKKTVTKKPTPAVHAEDAAPLQPKPTAKALPKAGGLARPGLAQPSTLKLGGLKKPGAGGLGSGIASPQRRVMSPPVSNDGDEEAAVPSPSKFAMGRGGLAGRPLSRPAAAPMSPPPAAPISNGLSAVERAELEDLRAEKERLLALADSLRSNNAKLTAEITELQNQNAQLIEDHTRDVLQIKAKETQLVRARGELDVLKAELESVRKESERYKREVSRLGRESIGREREDLMRGRTMDDGSHYGSSETAGIYEDHHNMNSRYAAAANGGSRPTSSALHRTGSTQSTQSTQSSRTQPAARPRPQSGYSASRMDTNMSPSEEKENSNGFDALAARRKISPPVPSAGSGRSSPQRPAFVSREASDYSNTGTGTGAGSGTAGSKEPKTEENWKRAAEVTSQLKARIEAMKARQGLTRH</sequence>
<evidence type="ECO:0000313" key="7">
    <source>
        <dbReference type="Proteomes" id="UP001161757"/>
    </source>
</evidence>
<dbReference type="GO" id="GO:0051315">
    <property type="term" value="P:attachment of mitotic spindle microtubules to kinetochore"/>
    <property type="evidence" value="ECO:0007669"/>
    <property type="project" value="UniProtKB-ARBA"/>
</dbReference>
<evidence type="ECO:0000256" key="4">
    <source>
        <dbReference type="SAM" id="MobiDB-lite"/>
    </source>
</evidence>
<dbReference type="InterPro" id="IPR048491">
    <property type="entry name" value="XMAP215_CLASP_TOG"/>
</dbReference>
<dbReference type="EMBL" id="JAJGCB010000008">
    <property type="protein sequence ID" value="KAJ8991325.1"/>
    <property type="molecule type" value="Genomic_DNA"/>
</dbReference>
<dbReference type="GO" id="GO:0000022">
    <property type="term" value="P:mitotic spindle elongation"/>
    <property type="evidence" value="ECO:0007669"/>
    <property type="project" value="UniProtKB-ARBA"/>
</dbReference>
<dbReference type="SUPFAM" id="SSF48371">
    <property type="entry name" value="ARM repeat"/>
    <property type="match status" value="1"/>
</dbReference>
<feature type="region of interest" description="Disordered" evidence="4">
    <location>
        <begin position="740"/>
        <end position="784"/>
    </location>
</feature>
<organism evidence="6 7">
    <name type="scientific">Exophiala dermatitidis</name>
    <name type="common">Black yeast-like fungus</name>
    <name type="synonym">Wangiella dermatitidis</name>
    <dbReference type="NCBI Taxonomy" id="5970"/>
    <lineage>
        <taxon>Eukaryota</taxon>
        <taxon>Fungi</taxon>
        <taxon>Dikarya</taxon>
        <taxon>Ascomycota</taxon>
        <taxon>Pezizomycotina</taxon>
        <taxon>Eurotiomycetes</taxon>
        <taxon>Chaetothyriomycetidae</taxon>
        <taxon>Chaetothyriales</taxon>
        <taxon>Herpotrichiellaceae</taxon>
        <taxon>Exophiala</taxon>
    </lineage>
</organism>
<feature type="compositionally biased region" description="Low complexity" evidence="4">
    <location>
        <begin position="814"/>
        <end position="830"/>
    </location>
</feature>
<dbReference type="FunFam" id="1.25.10.10:FF:000019">
    <property type="entry name" value="Cytoskeleton-associated protein 5"/>
    <property type="match status" value="1"/>
</dbReference>
<feature type="domain" description="TOG" evidence="5">
    <location>
        <begin position="1"/>
        <end position="234"/>
    </location>
</feature>